<reference evidence="10 11" key="1">
    <citation type="submission" date="2024-02" db="EMBL/GenBank/DDBJ databases">
        <title>De novo assembly and annotation of 12 fungi associated with fruit tree decline syndrome in Ontario, Canada.</title>
        <authorList>
            <person name="Sulman M."/>
            <person name="Ellouze W."/>
            <person name="Ilyukhin E."/>
        </authorList>
    </citation>
    <scope>NUCLEOTIDE SEQUENCE [LARGE SCALE GENOMIC DNA]</scope>
    <source>
        <strain evidence="10 11">M1-105</strain>
    </source>
</reference>
<evidence type="ECO:0000256" key="3">
    <source>
        <dbReference type="ARBA" id="ARBA00022771"/>
    </source>
</evidence>
<evidence type="ECO:0000256" key="7">
    <source>
        <dbReference type="ARBA" id="ARBA00023242"/>
    </source>
</evidence>
<dbReference type="SMART" id="SM00355">
    <property type="entry name" value="ZnF_C2H2"/>
    <property type="match status" value="4"/>
</dbReference>
<evidence type="ECO:0000256" key="6">
    <source>
        <dbReference type="ARBA" id="ARBA00023163"/>
    </source>
</evidence>
<dbReference type="InterPro" id="IPR059095">
    <property type="entry name" value="Znf_C2H2_17_2nd"/>
</dbReference>
<dbReference type="Pfam" id="PF26176">
    <property type="entry name" value="zf_C2H2_17_2"/>
    <property type="match status" value="1"/>
</dbReference>
<evidence type="ECO:0000313" key="11">
    <source>
        <dbReference type="Proteomes" id="UP001521116"/>
    </source>
</evidence>
<feature type="region of interest" description="Disordered" evidence="8">
    <location>
        <begin position="56"/>
        <end position="77"/>
    </location>
</feature>
<proteinExistence type="predicted"/>
<dbReference type="PANTHER" id="PTHR46179:SF13">
    <property type="entry name" value="C2H2-TYPE DOMAIN-CONTAINING PROTEIN"/>
    <property type="match status" value="1"/>
</dbReference>
<keyword evidence="11" id="KW-1185">Reference proteome</keyword>
<comment type="caution">
    <text evidence="10">The sequence shown here is derived from an EMBL/GenBank/DDBJ whole genome shotgun (WGS) entry which is preliminary data.</text>
</comment>
<organism evidence="10 11">
    <name type="scientific">Neofusicoccum ribis</name>
    <dbReference type="NCBI Taxonomy" id="45134"/>
    <lineage>
        <taxon>Eukaryota</taxon>
        <taxon>Fungi</taxon>
        <taxon>Dikarya</taxon>
        <taxon>Ascomycota</taxon>
        <taxon>Pezizomycotina</taxon>
        <taxon>Dothideomycetes</taxon>
        <taxon>Dothideomycetes incertae sedis</taxon>
        <taxon>Botryosphaeriales</taxon>
        <taxon>Botryosphaeriaceae</taxon>
        <taxon>Neofusicoccum</taxon>
    </lineage>
</organism>
<evidence type="ECO:0000256" key="1">
    <source>
        <dbReference type="ARBA" id="ARBA00004123"/>
    </source>
</evidence>
<dbReference type="EMBL" id="JAJVDC020000417">
    <property type="protein sequence ID" value="KAL1614162.1"/>
    <property type="molecule type" value="Genomic_DNA"/>
</dbReference>
<keyword evidence="6" id="KW-0804">Transcription</keyword>
<protein>
    <recommendedName>
        <fullName evidence="9">C2H2-type domain-containing protein</fullName>
    </recommendedName>
</protein>
<keyword evidence="7" id="KW-0539">Nucleus</keyword>
<keyword evidence="2" id="KW-0479">Metal-binding</keyword>
<evidence type="ECO:0000259" key="9">
    <source>
        <dbReference type="SMART" id="SM00355"/>
    </source>
</evidence>
<keyword evidence="4" id="KW-0862">Zinc</keyword>
<feature type="non-terminal residue" evidence="10">
    <location>
        <position position="1"/>
    </location>
</feature>
<feature type="domain" description="C2H2-type" evidence="9">
    <location>
        <begin position="150"/>
        <end position="174"/>
    </location>
</feature>
<evidence type="ECO:0000256" key="4">
    <source>
        <dbReference type="ARBA" id="ARBA00022833"/>
    </source>
</evidence>
<evidence type="ECO:0000256" key="5">
    <source>
        <dbReference type="ARBA" id="ARBA00023015"/>
    </source>
</evidence>
<feature type="domain" description="C2H2-type" evidence="9">
    <location>
        <begin position="82"/>
        <end position="108"/>
    </location>
</feature>
<accession>A0ABR3SB14</accession>
<evidence type="ECO:0000256" key="2">
    <source>
        <dbReference type="ARBA" id="ARBA00022723"/>
    </source>
</evidence>
<dbReference type="Gene3D" id="3.30.160.60">
    <property type="entry name" value="Classic Zinc Finger"/>
    <property type="match status" value="1"/>
</dbReference>
<feature type="domain" description="C2H2-type" evidence="9">
    <location>
        <begin position="245"/>
        <end position="268"/>
    </location>
</feature>
<feature type="domain" description="C2H2-type" evidence="9">
    <location>
        <begin position="114"/>
        <end position="143"/>
    </location>
</feature>
<gene>
    <name evidence="10" type="ORF">SLS56_012172</name>
</gene>
<name>A0ABR3SB14_9PEZI</name>
<dbReference type="InterPro" id="IPR051061">
    <property type="entry name" value="Zinc_finger_trans_reg"/>
</dbReference>
<evidence type="ECO:0000256" key="8">
    <source>
        <dbReference type="SAM" id="MobiDB-lite"/>
    </source>
</evidence>
<sequence length="377" mass="43527">AYDAKEHGIMMAASSKAQCEASRALRPKKPEPKNLQNSEGMSVSVDSEFNFTSGYRIVSSQGSGPKRHAKKRTQEKQYDTGIRCTFPNCSNKKDFRRRYELERHMLTHAPPRRFSCPVVGCDRHGQRGFPREDKFKDHMRNAHWDEDAMCVCPVPGCGIRELELDLLRAHLSIHEFWEAPEIKALWEYTLKLQQCPMHKCPKHRWINRYKIPGPGGHLMSHDEDERSLERSGVLSKGYDSLTGAVICPACDYRSASTSEFTEHLEDEHVLAEDHRGFGAYIRSWGSARKEWEREYFCHDKLAAWQDLLYAFRHEVGFACKYRSHDFSTGGADAGCRSHVELLRSSQELLPYRRQILQLLPNFAHHTVFDDIRETAQN</sequence>
<evidence type="ECO:0000313" key="10">
    <source>
        <dbReference type="EMBL" id="KAL1614162.1"/>
    </source>
</evidence>
<dbReference type="PANTHER" id="PTHR46179">
    <property type="entry name" value="ZINC FINGER PROTEIN"/>
    <property type="match status" value="1"/>
</dbReference>
<feature type="region of interest" description="Disordered" evidence="8">
    <location>
        <begin position="13"/>
        <end position="41"/>
    </location>
</feature>
<keyword evidence="3" id="KW-0863">Zinc-finger</keyword>
<keyword evidence="5" id="KW-0805">Transcription regulation</keyword>
<comment type="subcellular location">
    <subcellularLocation>
        <location evidence="1">Nucleus</location>
    </subcellularLocation>
</comment>
<dbReference type="Proteomes" id="UP001521116">
    <property type="component" value="Unassembled WGS sequence"/>
</dbReference>
<dbReference type="InterPro" id="IPR013087">
    <property type="entry name" value="Znf_C2H2_type"/>
</dbReference>